<accession>A0A1Y2A1T5</accession>
<evidence type="ECO:0000256" key="1">
    <source>
        <dbReference type="SAM" id="SignalP"/>
    </source>
</evidence>
<evidence type="ECO:0000313" key="2">
    <source>
        <dbReference type="EMBL" id="ORY16493.1"/>
    </source>
</evidence>
<feature type="chain" id="PRO_5012260048" evidence="1">
    <location>
        <begin position="22"/>
        <end position="106"/>
    </location>
</feature>
<protein>
    <submittedName>
        <fullName evidence="2">Uncharacterized protein</fullName>
    </submittedName>
</protein>
<evidence type="ECO:0000313" key="3">
    <source>
        <dbReference type="Proteomes" id="UP000193920"/>
    </source>
</evidence>
<comment type="caution">
    <text evidence="2">The sequence shown here is derived from an EMBL/GenBank/DDBJ whole genome shotgun (WGS) entry which is preliminary data.</text>
</comment>
<dbReference type="EMBL" id="MCOG01000332">
    <property type="protein sequence ID" value="ORY16493.1"/>
    <property type="molecule type" value="Genomic_DNA"/>
</dbReference>
<keyword evidence="1" id="KW-0732">Signal</keyword>
<gene>
    <name evidence="2" type="ORF">LY90DRAFT_635672</name>
</gene>
<dbReference type="AlphaFoldDB" id="A0A1Y2A1T5"/>
<feature type="signal peptide" evidence="1">
    <location>
        <begin position="1"/>
        <end position="21"/>
    </location>
</feature>
<sequence length="106" mass="12734">MRINYILFVIILIYSISYVQTKNTVRIKNKDLINIENTVRQYQNQEIIFYFPDKEYDFSVLSSTTLNFIISSNITFYNYNKNKTIFNFKNKEFKGININFKNNGKT</sequence>
<name>A0A1Y2A1T5_9FUNG</name>
<proteinExistence type="predicted"/>
<dbReference type="Proteomes" id="UP000193920">
    <property type="component" value="Unassembled WGS sequence"/>
</dbReference>
<reference evidence="2 3" key="1">
    <citation type="submission" date="2016-08" db="EMBL/GenBank/DDBJ databases">
        <title>A Parts List for Fungal Cellulosomes Revealed by Comparative Genomics.</title>
        <authorList>
            <consortium name="DOE Joint Genome Institute"/>
            <person name="Haitjema C.H."/>
            <person name="Gilmore S.P."/>
            <person name="Henske J.K."/>
            <person name="Solomon K.V."/>
            <person name="De Groot R."/>
            <person name="Kuo A."/>
            <person name="Mondo S.J."/>
            <person name="Salamov A.A."/>
            <person name="Labutti K."/>
            <person name="Zhao Z."/>
            <person name="Chiniquy J."/>
            <person name="Barry K."/>
            <person name="Brewer H.M."/>
            <person name="Purvine S.O."/>
            <person name="Wright A.T."/>
            <person name="Boxma B."/>
            <person name="Van Alen T."/>
            <person name="Hackstein J.H."/>
            <person name="Baker S.E."/>
            <person name="Grigoriev I.V."/>
            <person name="O'Malley M.A."/>
        </authorList>
    </citation>
    <scope>NUCLEOTIDE SEQUENCE [LARGE SCALE GENOMIC DNA]</scope>
    <source>
        <strain evidence="2 3">G1</strain>
    </source>
</reference>
<keyword evidence="3" id="KW-1185">Reference proteome</keyword>
<organism evidence="2 3">
    <name type="scientific">Neocallimastix californiae</name>
    <dbReference type="NCBI Taxonomy" id="1754190"/>
    <lineage>
        <taxon>Eukaryota</taxon>
        <taxon>Fungi</taxon>
        <taxon>Fungi incertae sedis</taxon>
        <taxon>Chytridiomycota</taxon>
        <taxon>Chytridiomycota incertae sedis</taxon>
        <taxon>Neocallimastigomycetes</taxon>
        <taxon>Neocallimastigales</taxon>
        <taxon>Neocallimastigaceae</taxon>
        <taxon>Neocallimastix</taxon>
    </lineage>
</organism>